<dbReference type="EMBL" id="FNCY01000004">
    <property type="protein sequence ID" value="SDH17201.1"/>
    <property type="molecule type" value="Genomic_DNA"/>
</dbReference>
<name>A0A1G8A8L6_9RHOO</name>
<evidence type="ECO:0000313" key="2">
    <source>
        <dbReference type="Proteomes" id="UP000198607"/>
    </source>
</evidence>
<gene>
    <name evidence="1" type="ORF">SAMN05660652_01312</name>
</gene>
<sequence>MTRIAELKPLLKLITDGCRAMPEYARGNLSKENILRATTNAMVSFCTSLNLRKVANIGATHAERTPNQIKNDRAIQDHMRRTEFILEIHPWMSPAMNDLRLTYTKKEFENLISNYLNWFEKIDDSCEGMHIRVPQIRGFRPLLELIESRCKSMTQYTHGAMSKDDIIGAVRDALIFYCHMLNRQSAGEKNRKAPERETWTSPTGSVMTALSDLKKSLSEQLSPSEATRHSEKIRLLTNALTTLGDDQASISRLEELAHATIKSPHDLSKPFLKSAAHLFLKVVTQNVWIELDDIPVEKMRSFAENLEGDFYEHLFRTREAILAKLGKETDLTDVQKIQIQSALEHAENVSPSFFPLLSSIRTQISFLANQEKLQGPLAFDVMATISESVAQHAPLLANYDHYLATMLNIGVAGLSPSAAQALLERLSSADTGIRQRVDTANDPHVRKTCDALLAALQKRSNDADGIFQYAFQNALNNEPAHVAPERIEANAPVVSPGFVDVLTHSETRLILPNGKQISFTSRKRPEFLDASIHSNLQAALALELSDRDRNFLLARLTDSLASMDKIVMATCVRTFFDHDTSGTLRLPDETVLTEIYGTLGFESGEARIVSSDDTGIRFTYRCALKGIIQAEDQDNHSHWLDPNRSRLLVEADLTLSATGEITLDKPPSCKADFAVIGDDRWPQAARYPKPSASNFIEVKPETRMLMLGDLRAFAERHDNREALGVIQVLEHIHAFSMESNPAILLKRATDIYNNFIKHISPVFLKSNSATADVLEKLYPHLDNEEINRNNLSLSLSDISGALEKFIAHLNGIIVPNRDTLSLLNRVVDLKNRLSSSDEATIRRKLEDLVGRLKASDGPQPQYQYQVETAIAELTRALVIEPLPPLSPSLFNALARELVRRLEDDFLPAFVEEITAQST</sequence>
<keyword evidence="2" id="KW-1185">Reference proteome</keyword>
<reference evidence="1 2" key="1">
    <citation type="submission" date="2016-10" db="EMBL/GenBank/DDBJ databases">
        <authorList>
            <person name="de Groot N.N."/>
        </authorList>
    </citation>
    <scope>NUCLEOTIDE SEQUENCE [LARGE SCALE GENOMIC DNA]</scope>
    <source>
        <strain evidence="1 2">DSM 5885</strain>
    </source>
</reference>
<evidence type="ECO:0000313" key="1">
    <source>
        <dbReference type="EMBL" id="SDH17201.1"/>
    </source>
</evidence>
<accession>A0A1G8A8L6</accession>
<protein>
    <submittedName>
        <fullName evidence="1">Uncharacterized protein</fullName>
    </submittedName>
</protein>
<dbReference type="AlphaFoldDB" id="A0A1G8A8L6"/>
<proteinExistence type="predicted"/>
<organism evidence="1 2">
    <name type="scientific">Propionivibrio dicarboxylicus</name>
    <dbReference type="NCBI Taxonomy" id="83767"/>
    <lineage>
        <taxon>Bacteria</taxon>
        <taxon>Pseudomonadati</taxon>
        <taxon>Pseudomonadota</taxon>
        <taxon>Betaproteobacteria</taxon>
        <taxon>Rhodocyclales</taxon>
        <taxon>Rhodocyclaceae</taxon>
        <taxon>Propionivibrio</taxon>
    </lineage>
</organism>
<dbReference type="STRING" id="83767.SAMN05660652_01312"/>
<dbReference type="Proteomes" id="UP000198607">
    <property type="component" value="Unassembled WGS sequence"/>
</dbReference>